<dbReference type="GO" id="GO:0016020">
    <property type="term" value="C:membrane"/>
    <property type="evidence" value="ECO:0007669"/>
    <property type="project" value="UniProtKB-SubCell"/>
</dbReference>
<dbReference type="InterPro" id="IPR005829">
    <property type="entry name" value="Sugar_transporter_CS"/>
</dbReference>
<feature type="transmembrane region" description="Helical" evidence="6">
    <location>
        <begin position="272"/>
        <end position="294"/>
    </location>
</feature>
<gene>
    <name evidence="8" type="ORF">R9X50_00596400</name>
</gene>
<dbReference type="AlphaFoldDB" id="A0AAQ3R9J1"/>
<dbReference type="Proteomes" id="UP001303373">
    <property type="component" value="Chromosome 9"/>
</dbReference>
<feature type="transmembrane region" description="Helical" evidence="6">
    <location>
        <begin position="177"/>
        <end position="196"/>
    </location>
</feature>
<sequence length="600" mass="65772">MDTTEAAFEAEAELDEEALRNERDTQRGRRAAQLASGGIDASLSEETPLLADHDEQTLEEPDDFAGLPWYKRPSVFWVLGPYFLMTIAFGGAIAPKLNLILELVCHRYFKQQQRLDPTYVMIPVNFENGDNDQCRIPEVSSQVATFMLWASLLPGICSAITSPILGALSDRYGRKPVLVFTTVGAICFEIITIFAAKFPEQFPVNLLLVGFSIDGFTGSFIVSMAIANSYATDCTPPHLRNVTFGYFHGALFTGLAIGPILAGYVVKWSGQIVVVFYVLLGVHVFFALFVSICVPESLSKRRRDIAMAKYRERKSITTSDWFAPIRSFNLFEPLGILWPTGEGSSPALRRNLFVLAAVDTIVFGVAMGSMSVVIIYVNLMFNWKTFEMSRFISIMSTSRVFFLIGVLPLVTRLVRGSASTRMRTVKGSDKFDLSVIRIAVLFDTLGYLGYILARRGEVFILSGVVAAAGGIASPTLQSSLTKHVPNDRTGQLLGATGLLHSLARVVAPTIFNGIYALTVKVFPQTVFVCLAATFGFAFVISWFIRPHVYFDEDKAEETAQSVADGETPLPQQKDGGSVPILTAISAAFTAALVWIGLKSS</sequence>
<dbReference type="PANTHER" id="PTHR23507:SF40">
    <property type="entry name" value="TETRACYCLINE-EFFLUX TRANSPORTER"/>
    <property type="match status" value="1"/>
</dbReference>
<evidence type="ECO:0000256" key="1">
    <source>
        <dbReference type="ARBA" id="ARBA00004141"/>
    </source>
</evidence>
<feature type="transmembrane region" description="Helical" evidence="6">
    <location>
        <begin position="492"/>
        <end position="515"/>
    </location>
</feature>
<proteinExistence type="predicted"/>
<dbReference type="SUPFAM" id="SSF103473">
    <property type="entry name" value="MFS general substrate transporter"/>
    <property type="match status" value="1"/>
</dbReference>
<evidence type="ECO:0000313" key="9">
    <source>
        <dbReference type="Proteomes" id="UP001303373"/>
    </source>
</evidence>
<evidence type="ECO:0000313" key="8">
    <source>
        <dbReference type="EMBL" id="WPH03089.1"/>
    </source>
</evidence>
<dbReference type="PROSITE" id="PS50850">
    <property type="entry name" value="MFS"/>
    <property type="match status" value="1"/>
</dbReference>
<evidence type="ECO:0000256" key="5">
    <source>
        <dbReference type="SAM" id="MobiDB-lite"/>
    </source>
</evidence>
<keyword evidence="4 6" id="KW-0472">Membrane</keyword>
<feature type="transmembrane region" description="Helical" evidence="6">
    <location>
        <begin position="75"/>
        <end position="94"/>
    </location>
</feature>
<reference evidence="8 9" key="1">
    <citation type="submission" date="2023-11" db="EMBL/GenBank/DDBJ databases">
        <title>An acidophilic fungus is an integral part of prey digestion in a carnivorous sundew plant.</title>
        <authorList>
            <person name="Tsai I.J."/>
        </authorList>
    </citation>
    <scope>NUCLEOTIDE SEQUENCE [LARGE SCALE GENOMIC DNA]</scope>
    <source>
        <strain evidence="8">169a</strain>
    </source>
</reference>
<dbReference type="EMBL" id="CP138588">
    <property type="protein sequence ID" value="WPH03089.1"/>
    <property type="molecule type" value="Genomic_DNA"/>
</dbReference>
<feature type="transmembrane region" description="Helical" evidence="6">
    <location>
        <begin position="146"/>
        <end position="165"/>
    </location>
</feature>
<evidence type="ECO:0000259" key="7">
    <source>
        <dbReference type="PROSITE" id="PS50850"/>
    </source>
</evidence>
<dbReference type="PANTHER" id="PTHR23507">
    <property type="entry name" value="ZGC:174356"/>
    <property type="match status" value="1"/>
</dbReference>
<comment type="subcellular location">
    <subcellularLocation>
        <location evidence="1">Membrane</location>
        <topology evidence="1">Multi-pass membrane protein</topology>
    </subcellularLocation>
</comment>
<protein>
    <recommendedName>
        <fullName evidence="7">Major facilitator superfamily (MFS) profile domain-containing protein</fullName>
    </recommendedName>
</protein>
<feature type="transmembrane region" description="Helical" evidence="6">
    <location>
        <begin position="459"/>
        <end position="480"/>
    </location>
</feature>
<dbReference type="InterPro" id="IPR036259">
    <property type="entry name" value="MFS_trans_sf"/>
</dbReference>
<feature type="region of interest" description="Disordered" evidence="5">
    <location>
        <begin position="1"/>
        <end position="38"/>
    </location>
</feature>
<evidence type="ECO:0000256" key="2">
    <source>
        <dbReference type="ARBA" id="ARBA00022692"/>
    </source>
</evidence>
<dbReference type="GO" id="GO:0022857">
    <property type="term" value="F:transmembrane transporter activity"/>
    <property type="evidence" value="ECO:0007669"/>
    <property type="project" value="InterPro"/>
</dbReference>
<evidence type="ECO:0000256" key="4">
    <source>
        <dbReference type="ARBA" id="ARBA00023136"/>
    </source>
</evidence>
<feature type="transmembrane region" description="Helical" evidence="6">
    <location>
        <begin position="391"/>
        <end position="414"/>
    </location>
</feature>
<feature type="compositionally biased region" description="Basic and acidic residues" evidence="5">
    <location>
        <begin position="17"/>
        <end position="27"/>
    </location>
</feature>
<accession>A0AAQ3R9J1</accession>
<dbReference type="Gene3D" id="1.20.1250.20">
    <property type="entry name" value="MFS general substrate transporter like domains"/>
    <property type="match status" value="1"/>
</dbReference>
<evidence type="ECO:0000256" key="3">
    <source>
        <dbReference type="ARBA" id="ARBA00022989"/>
    </source>
</evidence>
<organism evidence="8 9">
    <name type="scientific">Acrodontium crateriforme</name>
    <dbReference type="NCBI Taxonomy" id="150365"/>
    <lineage>
        <taxon>Eukaryota</taxon>
        <taxon>Fungi</taxon>
        <taxon>Dikarya</taxon>
        <taxon>Ascomycota</taxon>
        <taxon>Pezizomycotina</taxon>
        <taxon>Dothideomycetes</taxon>
        <taxon>Dothideomycetidae</taxon>
        <taxon>Mycosphaerellales</taxon>
        <taxon>Teratosphaeriaceae</taxon>
        <taxon>Acrodontium</taxon>
    </lineage>
</organism>
<feature type="transmembrane region" description="Helical" evidence="6">
    <location>
        <begin position="352"/>
        <end position="379"/>
    </location>
</feature>
<keyword evidence="9" id="KW-1185">Reference proteome</keyword>
<dbReference type="InterPro" id="IPR011701">
    <property type="entry name" value="MFS"/>
</dbReference>
<feature type="domain" description="Major facilitator superfamily (MFS) profile" evidence="7">
    <location>
        <begin position="83"/>
        <end position="549"/>
    </location>
</feature>
<dbReference type="PROSITE" id="PS00216">
    <property type="entry name" value="SUGAR_TRANSPORT_1"/>
    <property type="match status" value="1"/>
</dbReference>
<dbReference type="Pfam" id="PF07690">
    <property type="entry name" value="MFS_1"/>
    <property type="match status" value="1"/>
</dbReference>
<dbReference type="InterPro" id="IPR020846">
    <property type="entry name" value="MFS_dom"/>
</dbReference>
<feature type="transmembrane region" description="Helical" evidence="6">
    <location>
        <begin position="243"/>
        <end position="266"/>
    </location>
</feature>
<keyword evidence="2 6" id="KW-0812">Transmembrane</keyword>
<name>A0AAQ3R9J1_9PEZI</name>
<keyword evidence="3 6" id="KW-1133">Transmembrane helix</keyword>
<feature type="transmembrane region" description="Helical" evidence="6">
    <location>
        <begin position="521"/>
        <end position="544"/>
    </location>
</feature>
<evidence type="ECO:0000256" key="6">
    <source>
        <dbReference type="SAM" id="Phobius"/>
    </source>
</evidence>
<feature type="transmembrane region" description="Helical" evidence="6">
    <location>
        <begin position="578"/>
        <end position="597"/>
    </location>
</feature>
<feature type="transmembrane region" description="Helical" evidence="6">
    <location>
        <begin position="208"/>
        <end position="231"/>
    </location>
</feature>